<dbReference type="SMART" id="SM00710">
    <property type="entry name" value="PbH1"/>
    <property type="match status" value="5"/>
</dbReference>
<dbReference type="Gene3D" id="2.160.20.10">
    <property type="entry name" value="Single-stranded right-handed beta-helix, Pectin lyase-like"/>
    <property type="match status" value="1"/>
</dbReference>
<dbReference type="InterPro" id="IPR039448">
    <property type="entry name" value="Beta_helix"/>
</dbReference>
<dbReference type="EMBL" id="LBZW01000025">
    <property type="protein sequence ID" value="KKR78795.1"/>
    <property type="molecule type" value="Genomic_DNA"/>
</dbReference>
<dbReference type="InterPro" id="IPR011050">
    <property type="entry name" value="Pectin_lyase_fold/virulence"/>
</dbReference>
<name>A0A0G0W3L4_9BACT</name>
<dbReference type="Pfam" id="PF08757">
    <property type="entry name" value="CotH"/>
    <property type="match status" value="1"/>
</dbReference>
<protein>
    <recommendedName>
        <fullName evidence="1">Right handed beta helix domain-containing protein</fullName>
    </recommendedName>
</protein>
<dbReference type="Pfam" id="PF13229">
    <property type="entry name" value="Beta_helix"/>
    <property type="match status" value="1"/>
</dbReference>
<reference evidence="2 3" key="1">
    <citation type="journal article" date="2015" name="Nature">
        <title>rRNA introns, odd ribosomes, and small enigmatic genomes across a large radiation of phyla.</title>
        <authorList>
            <person name="Brown C.T."/>
            <person name="Hug L.A."/>
            <person name="Thomas B.C."/>
            <person name="Sharon I."/>
            <person name="Castelle C.J."/>
            <person name="Singh A."/>
            <person name="Wilkins M.J."/>
            <person name="Williams K.H."/>
            <person name="Banfield J.F."/>
        </authorList>
    </citation>
    <scope>NUCLEOTIDE SEQUENCE [LARGE SCALE GENOMIC DNA]</scope>
</reference>
<dbReference type="InterPro" id="IPR012334">
    <property type="entry name" value="Pectin_lyas_fold"/>
</dbReference>
<dbReference type="AlphaFoldDB" id="A0A0G0W3L4"/>
<evidence type="ECO:0000313" key="2">
    <source>
        <dbReference type="EMBL" id="KKR78795.1"/>
    </source>
</evidence>
<dbReference type="SUPFAM" id="SSF51126">
    <property type="entry name" value="Pectin lyase-like"/>
    <property type="match status" value="1"/>
</dbReference>
<organism evidence="2 3">
    <name type="scientific">Candidatus Nomurabacteria bacterium GW2011_GWA2_40_9</name>
    <dbReference type="NCBI Taxonomy" id="1618734"/>
    <lineage>
        <taxon>Bacteria</taxon>
        <taxon>Candidatus Nomuraibacteriota</taxon>
    </lineage>
</organism>
<accession>A0A0G0W3L4</accession>
<evidence type="ECO:0000313" key="3">
    <source>
        <dbReference type="Proteomes" id="UP000034749"/>
    </source>
</evidence>
<dbReference type="InterPro" id="IPR006626">
    <property type="entry name" value="PbH1"/>
</dbReference>
<evidence type="ECO:0000259" key="1">
    <source>
        <dbReference type="Pfam" id="PF13229"/>
    </source>
</evidence>
<comment type="caution">
    <text evidence="2">The sequence shown here is derived from an EMBL/GenBank/DDBJ whole genome shotgun (WGS) entry which is preliminary data.</text>
</comment>
<sequence>MKKTLKAINWIGKFIKKRKKLVLLLVFLAVLFSLYSSNRIVIDLPQELYEYVHTKIYVEKWEMDDFPIIARKFDFISRIADDVNIFKIKKNLLDGNLPVIKIKLSANDIIHFKKVSEAFQSAGYSITEINTWREVKLDYQGNEYTAKIKFHGDMPGHWSNNLKSYRIEIENGSINNIRRFNLIIFEDRLLDGKTTRILAKDFGLFDIRDDIVVLNINGVLQGVYYLQELLDQDFCENNKISSCAVIKTTDNFAEDHPYGSKDRDPNGVFLAGGHITAFDYELGNIELGKSDLDLGKVLYANENLLRAVKNKDPNIADYFDIEQISSFEAFRTLIGKSHLVAGDNLRMLYSATNGKFYPIPSNEDFGKLKLERGGFERDLNMRNTYFIELFYLLNKNDQIRQLKYKKLYNYALNNSLLEEFSALKKKYLPYALSYKTNNYPRRYVKYTIESIGNALKYNLELVKRNLEYSKAYINAIEKGNMLSLEIIPDSTAQINFDYLKINLSQGYSGGVEVILRKENGENATRYLYIANKTSIADLTEAVNGLYFSAGLDEDLYPMKRAYPIEVIFSDAERIDINHIELQMRNDITNQVIAENDIYLQLADGNDYYDYYNLDVSFENFAKRYSEFSWEYKEDMLTLKKGKYILKHDLIIPKSFSLEIQEGTEILIDDDKSIVAYNSVNIAGTRENPVKIMALDNNKPFGVFGIIGNEDDNENSKSYISWLELSGGNEKFINGLYLSGALSIYYEDVVMSNTRIHDNNADDGLNIKYSDIVIDSSEFYNNFADQFDCDFCNGAIKDSRFDGNDRKNQGGDGLDLSGSKVLIKNNQFLGAGDKGISIGEDTGAVLYKNKIENSNDGIAVKDLSKAFVIEDSFKGNGIAISLYQKKQLFGEAYAYLYNVIYEGNEKIYNLDDNSKIYKLKLSEQKYSQITELIKEENVDELIAVLSANTEAGG</sequence>
<dbReference type="InterPro" id="IPR014867">
    <property type="entry name" value="Spore_coat_CotH_CotH2/3/7"/>
</dbReference>
<feature type="domain" description="Right handed beta helix" evidence="1">
    <location>
        <begin position="795"/>
        <end position="913"/>
    </location>
</feature>
<dbReference type="Proteomes" id="UP000034749">
    <property type="component" value="Unassembled WGS sequence"/>
</dbReference>
<gene>
    <name evidence="2" type="ORF">UU24_C0025G0004</name>
</gene>
<proteinExistence type="predicted"/>